<dbReference type="Proteomes" id="UP001597460">
    <property type="component" value="Unassembled WGS sequence"/>
</dbReference>
<name>A0ABW5JMQ6_9BACT</name>
<sequence length="418" mass="44642">MKTSSWEIIIAGFIFVGVAIYLIESGTEAPKPPQPPTPPDSIQLNFDGERLKLIELKNLENLENLKNLENLENLKNLSNLRNLTNFLPAEIRAEVEAEIDEAMKEFEQESVDVVLNSEKGTISINRAMSVSSGGWTAVSTGIFAYVKEFDSEELKEAQLRLPFGSIDIVGSSDPQAKLTIQASGQVSTKEDLRSKLNTFADINPETALFEIRTRGDKAGDHNIQLQATLQIPHQVKVHSITNAGHISSNNIDGSQFYKTLGGHITLVNLSGEIHAETGGGHITVTDSEGDFALSSKGGNIHAEHSNGSLVMKTAGGNLQAHDFSGYFEATTNGGNIELRLLDITGRSNASTGAGSISIRFPKNGNAAFDLSGSSVEIGPDLNFQGSRSSASATGNIGSGGNNLTAKTNYGSIILKSIE</sequence>
<keyword evidence="4" id="KW-1185">Reference proteome</keyword>
<dbReference type="EMBL" id="JBHULI010000024">
    <property type="protein sequence ID" value="MFD2532849.1"/>
    <property type="molecule type" value="Genomic_DNA"/>
</dbReference>
<keyword evidence="1" id="KW-0812">Transmembrane</keyword>
<feature type="domain" description="DUF4097" evidence="2">
    <location>
        <begin position="270"/>
        <end position="412"/>
    </location>
</feature>
<organism evidence="3 4">
    <name type="scientific">Gracilimonas halophila</name>
    <dbReference type="NCBI Taxonomy" id="1834464"/>
    <lineage>
        <taxon>Bacteria</taxon>
        <taxon>Pseudomonadati</taxon>
        <taxon>Balneolota</taxon>
        <taxon>Balneolia</taxon>
        <taxon>Balneolales</taxon>
        <taxon>Balneolaceae</taxon>
        <taxon>Gracilimonas</taxon>
    </lineage>
</organism>
<dbReference type="Pfam" id="PF13349">
    <property type="entry name" value="DUF4097"/>
    <property type="match status" value="1"/>
</dbReference>
<dbReference type="InterPro" id="IPR025164">
    <property type="entry name" value="Toastrack_DUF4097"/>
</dbReference>
<evidence type="ECO:0000256" key="1">
    <source>
        <dbReference type="SAM" id="Phobius"/>
    </source>
</evidence>
<evidence type="ECO:0000259" key="2">
    <source>
        <dbReference type="Pfam" id="PF13349"/>
    </source>
</evidence>
<gene>
    <name evidence="3" type="ORF">ACFSVN_10360</name>
</gene>
<comment type="caution">
    <text evidence="3">The sequence shown here is derived from an EMBL/GenBank/DDBJ whole genome shotgun (WGS) entry which is preliminary data.</text>
</comment>
<evidence type="ECO:0000313" key="3">
    <source>
        <dbReference type="EMBL" id="MFD2532849.1"/>
    </source>
</evidence>
<accession>A0ABW5JMQ6</accession>
<keyword evidence="1" id="KW-1133">Transmembrane helix</keyword>
<protein>
    <submittedName>
        <fullName evidence="3">DUF4097 domain-containing protein</fullName>
    </submittedName>
</protein>
<dbReference type="RefSeq" id="WP_390302033.1">
    <property type="nucleotide sequence ID" value="NZ_JBHULI010000024.1"/>
</dbReference>
<keyword evidence="1" id="KW-0472">Membrane</keyword>
<proteinExistence type="predicted"/>
<feature type="transmembrane region" description="Helical" evidence="1">
    <location>
        <begin position="6"/>
        <end position="23"/>
    </location>
</feature>
<reference evidence="4" key="1">
    <citation type="journal article" date="2019" name="Int. J. Syst. Evol. Microbiol.">
        <title>The Global Catalogue of Microorganisms (GCM) 10K type strain sequencing project: providing services to taxonomists for standard genome sequencing and annotation.</title>
        <authorList>
            <consortium name="The Broad Institute Genomics Platform"/>
            <consortium name="The Broad Institute Genome Sequencing Center for Infectious Disease"/>
            <person name="Wu L."/>
            <person name="Ma J."/>
        </authorList>
    </citation>
    <scope>NUCLEOTIDE SEQUENCE [LARGE SCALE GENOMIC DNA]</scope>
    <source>
        <strain evidence="4">KCTC 52042</strain>
    </source>
</reference>
<evidence type="ECO:0000313" key="4">
    <source>
        <dbReference type="Proteomes" id="UP001597460"/>
    </source>
</evidence>
<dbReference type="PANTHER" id="PTHR34094">
    <property type="match status" value="1"/>
</dbReference>
<dbReference type="PANTHER" id="PTHR34094:SF1">
    <property type="entry name" value="PROTEIN FAM185A"/>
    <property type="match status" value="1"/>
</dbReference>